<dbReference type="CDD" id="cd00075">
    <property type="entry name" value="HATPase"/>
    <property type="match status" value="1"/>
</dbReference>
<name>A0AAW9DKC7_ACIAO</name>
<dbReference type="InterPro" id="IPR006290">
    <property type="entry name" value="CztS_silS_copS"/>
</dbReference>
<dbReference type="Gene3D" id="6.10.340.10">
    <property type="match status" value="1"/>
</dbReference>
<feature type="domain" description="HAMP" evidence="16">
    <location>
        <begin position="188"/>
        <end position="241"/>
    </location>
</feature>
<keyword evidence="5" id="KW-0597">Phosphoprotein</keyword>
<dbReference type="Gene3D" id="1.10.287.130">
    <property type="match status" value="1"/>
</dbReference>
<dbReference type="FunFam" id="3.30.565.10:FF:000006">
    <property type="entry name" value="Sensor histidine kinase WalK"/>
    <property type="match status" value="1"/>
</dbReference>
<dbReference type="GO" id="GO:0005524">
    <property type="term" value="F:ATP binding"/>
    <property type="evidence" value="ECO:0007669"/>
    <property type="project" value="UniProtKB-KW"/>
</dbReference>
<protein>
    <recommendedName>
        <fullName evidence="14">Sensor protein</fullName>
        <ecNumber evidence="14">2.7.13.3</ecNumber>
    </recommendedName>
</protein>
<dbReference type="Pfam" id="PF02518">
    <property type="entry name" value="HATPase_c"/>
    <property type="match status" value="1"/>
</dbReference>
<keyword evidence="3 14" id="KW-1003">Cell membrane</keyword>
<dbReference type="GO" id="GO:0000155">
    <property type="term" value="F:phosphorelay sensor kinase activity"/>
    <property type="evidence" value="ECO:0007669"/>
    <property type="project" value="InterPro"/>
</dbReference>
<comment type="caution">
    <text evidence="17">The sequence shown here is derived from an EMBL/GenBank/DDBJ whole genome shotgun (WGS) entry which is preliminary data.</text>
</comment>
<dbReference type="Pfam" id="PF00672">
    <property type="entry name" value="HAMP"/>
    <property type="match status" value="1"/>
</dbReference>
<dbReference type="PROSITE" id="PS50885">
    <property type="entry name" value="HAMP"/>
    <property type="match status" value="1"/>
</dbReference>
<keyword evidence="8 14" id="KW-0547">Nucleotide-binding</keyword>
<accession>A0AAW9DKC7</accession>
<evidence type="ECO:0000256" key="12">
    <source>
        <dbReference type="ARBA" id="ARBA00023012"/>
    </source>
</evidence>
<dbReference type="SUPFAM" id="SSF55874">
    <property type="entry name" value="ATPase domain of HSP90 chaperone/DNA topoisomerase II/histidine kinase"/>
    <property type="match status" value="1"/>
</dbReference>
<dbReference type="CDD" id="cd00082">
    <property type="entry name" value="HisKA"/>
    <property type="match status" value="1"/>
</dbReference>
<keyword evidence="4 14" id="KW-0997">Cell inner membrane</keyword>
<dbReference type="AlphaFoldDB" id="A0AAW9DKC7"/>
<evidence type="ECO:0000256" key="9">
    <source>
        <dbReference type="ARBA" id="ARBA00022777"/>
    </source>
</evidence>
<dbReference type="SUPFAM" id="SSF158472">
    <property type="entry name" value="HAMP domain-like"/>
    <property type="match status" value="1"/>
</dbReference>
<evidence type="ECO:0000256" key="8">
    <source>
        <dbReference type="ARBA" id="ARBA00022741"/>
    </source>
</evidence>
<evidence type="ECO:0000256" key="3">
    <source>
        <dbReference type="ARBA" id="ARBA00022475"/>
    </source>
</evidence>
<dbReference type="InterPro" id="IPR003661">
    <property type="entry name" value="HisK_dim/P_dom"/>
</dbReference>
<dbReference type="EMBL" id="JAWXYB010000002">
    <property type="protein sequence ID" value="MDX5929395.1"/>
    <property type="molecule type" value="Genomic_DNA"/>
</dbReference>
<keyword evidence="6 14" id="KW-0808">Transferase</keyword>
<evidence type="ECO:0000256" key="11">
    <source>
        <dbReference type="ARBA" id="ARBA00022989"/>
    </source>
</evidence>
<dbReference type="SMART" id="SM00388">
    <property type="entry name" value="HisKA"/>
    <property type="match status" value="1"/>
</dbReference>
<dbReference type="Proteomes" id="UP001279553">
    <property type="component" value="Unassembled WGS sequence"/>
</dbReference>
<gene>
    <name evidence="17" type="ORF">SIL87_01265</name>
</gene>
<dbReference type="Pfam" id="PF00512">
    <property type="entry name" value="HisKA"/>
    <property type="match status" value="1"/>
</dbReference>
<evidence type="ECO:0000256" key="4">
    <source>
        <dbReference type="ARBA" id="ARBA00022519"/>
    </source>
</evidence>
<evidence type="ECO:0000256" key="7">
    <source>
        <dbReference type="ARBA" id="ARBA00022692"/>
    </source>
</evidence>
<dbReference type="SUPFAM" id="SSF47384">
    <property type="entry name" value="Homodimeric domain of signal transducing histidine kinase"/>
    <property type="match status" value="1"/>
</dbReference>
<proteinExistence type="predicted"/>
<comment type="catalytic activity">
    <reaction evidence="1 14">
        <text>ATP + protein L-histidine = ADP + protein N-phospho-L-histidine.</text>
        <dbReference type="EC" id="2.7.13.3"/>
    </reaction>
</comment>
<keyword evidence="7 14" id="KW-0812">Transmembrane</keyword>
<sequence>MRMTAWYAGTSFLLILIATSFLYWTIAANLEAEDQRVISNTTTNLEYLLHASVNLNAAKQMLATPSESLPRPQLIWIRVIASNGQTQMETRGMDKILPVSDFPPLMGIQPHHDVIRTIQTRTSQTSMGQLFQTVSGRVNDANGAGRMFQVAIDRTDEQRLLIRYRERLLLVLTTSLALCSAIGYVIARSGMRPVERIIRTAQTIRSSTLHERIDLVGLPAELRSLADTVNGMLDRLEESFVQISRFSADVAHELRTPVNNLRGEIEVALGKDRPPEEYRDVLGSALEECARISRVIQSLLFLARAETAGERPHLEQLDLKAEIVSVLEFYEPAAAEAGVTVSEETPDDLVAAFDRTLFQQAVGNLVANAIAHTPSGGHVKLQSRREGLSLHIRVVDTGRGIAPEHLPYVFNRFYRADRARSSTSGNFGLGLAVVRSIAALHGGRVEIESEVGRGTRVVLVTPLVSSPANLSRPSSPV</sequence>
<dbReference type="PRINTS" id="PR00344">
    <property type="entry name" value="BCTRLSENSOR"/>
</dbReference>
<comment type="function">
    <text evidence="14">Member of a two-component regulatory system.</text>
</comment>
<dbReference type="InterPro" id="IPR005467">
    <property type="entry name" value="His_kinase_dom"/>
</dbReference>
<comment type="subcellular location">
    <subcellularLocation>
        <location evidence="2 14">Cell inner membrane</location>
    </subcellularLocation>
</comment>
<dbReference type="CDD" id="cd06225">
    <property type="entry name" value="HAMP"/>
    <property type="match status" value="1"/>
</dbReference>
<dbReference type="NCBIfam" id="TIGR01386">
    <property type="entry name" value="cztS_silS_copS"/>
    <property type="match status" value="1"/>
</dbReference>
<keyword evidence="9 14" id="KW-0418">Kinase</keyword>
<evidence type="ECO:0000256" key="2">
    <source>
        <dbReference type="ARBA" id="ARBA00004533"/>
    </source>
</evidence>
<dbReference type="EC" id="2.7.13.3" evidence="14"/>
<feature type="transmembrane region" description="Helical" evidence="14">
    <location>
        <begin position="168"/>
        <end position="187"/>
    </location>
</feature>
<dbReference type="PANTHER" id="PTHR45436:SF9">
    <property type="entry name" value="SENSOR PROTEIN"/>
    <property type="match status" value="1"/>
</dbReference>
<dbReference type="PROSITE" id="PS50109">
    <property type="entry name" value="HIS_KIN"/>
    <property type="match status" value="1"/>
</dbReference>
<dbReference type="InterPro" id="IPR036097">
    <property type="entry name" value="HisK_dim/P_sf"/>
</dbReference>
<keyword evidence="18" id="KW-1185">Reference proteome</keyword>
<dbReference type="InterPro" id="IPR050428">
    <property type="entry name" value="TCS_sensor_his_kinase"/>
</dbReference>
<evidence type="ECO:0000256" key="13">
    <source>
        <dbReference type="ARBA" id="ARBA00023136"/>
    </source>
</evidence>
<feature type="transmembrane region" description="Helical" evidence="14">
    <location>
        <begin position="6"/>
        <end position="26"/>
    </location>
</feature>
<evidence type="ECO:0000256" key="1">
    <source>
        <dbReference type="ARBA" id="ARBA00000085"/>
    </source>
</evidence>
<keyword evidence="12 14" id="KW-0902">Two-component regulatory system</keyword>
<evidence type="ECO:0000313" key="17">
    <source>
        <dbReference type="EMBL" id="MDX5929395.1"/>
    </source>
</evidence>
<keyword evidence="10 14" id="KW-0067">ATP-binding</keyword>
<keyword evidence="13 14" id="KW-0472">Membrane</keyword>
<dbReference type="SMART" id="SM00304">
    <property type="entry name" value="HAMP"/>
    <property type="match status" value="1"/>
</dbReference>
<dbReference type="InterPro" id="IPR036890">
    <property type="entry name" value="HATPase_C_sf"/>
</dbReference>
<organism evidence="17 18">
    <name type="scientific">Acidiphilium acidophilum</name>
    <name type="common">Thiobacillus acidophilus</name>
    <dbReference type="NCBI Taxonomy" id="76588"/>
    <lineage>
        <taxon>Bacteria</taxon>
        <taxon>Pseudomonadati</taxon>
        <taxon>Pseudomonadota</taxon>
        <taxon>Alphaproteobacteria</taxon>
        <taxon>Acetobacterales</taxon>
        <taxon>Acidocellaceae</taxon>
        <taxon>Acidiphilium</taxon>
    </lineage>
</organism>
<dbReference type="GO" id="GO:0005886">
    <property type="term" value="C:plasma membrane"/>
    <property type="evidence" value="ECO:0007669"/>
    <property type="project" value="UniProtKB-SubCell"/>
</dbReference>
<dbReference type="Gene3D" id="3.30.565.10">
    <property type="entry name" value="Histidine kinase-like ATPase, C-terminal domain"/>
    <property type="match status" value="1"/>
</dbReference>
<dbReference type="InterPro" id="IPR003594">
    <property type="entry name" value="HATPase_dom"/>
</dbReference>
<feature type="domain" description="Histidine kinase" evidence="15">
    <location>
        <begin position="249"/>
        <end position="465"/>
    </location>
</feature>
<reference evidence="17 18" key="1">
    <citation type="submission" date="2023-11" db="EMBL/GenBank/DDBJ databases">
        <title>MicrobeMod: A computational toolkit for identifying prokaryotic methylation and restriction-modification with nanopore sequencing.</title>
        <authorList>
            <person name="Crits-Christoph A."/>
            <person name="Kang S.C."/>
            <person name="Lee H."/>
            <person name="Ostrov N."/>
        </authorList>
    </citation>
    <scope>NUCLEOTIDE SEQUENCE [LARGE SCALE GENOMIC DNA]</scope>
    <source>
        <strain evidence="17 18">DSMZ 700</strain>
    </source>
</reference>
<evidence type="ECO:0000313" key="18">
    <source>
        <dbReference type="Proteomes" id="UP001279553"/>
    </source>
</evidence>
<dbReference type="SMART" id="SM00387">
    <property type="entry name" value="HATPase_c"/>
    <property type="match status" value="1"/>
</dbReference>
<dbReference type="InterPro" id="IPR004358">
    <property type="entry name" value="Sig_transdc_His_kin-like_C"/>
</dbReference>
<dbReference type="InterPro" id="IPR003660">
    <property type="entry name" value="HAMP_dom"/>
</dbReference>
<evidence type="ECO:0000256" key="6">
    <source>
        <dbReference type="ARBA" id="ARBA00022679"/>
    </source>
</evidence>
<evidence type="ECO:0000256" key="14">
    <source>
        <dbReference type="RuleBase" id="RU364088"/>
    </source>
</evidence>
<dbReference type="PANTHER" id="PTHR45436">
    <property type="entry name" value="SENSOR HISTIDINE KINASE YKOH"/>
    <property type="match status" value="1"/>
</dbReference>
<evidence type="ECO:0000256" key="10">
    <source>
        <dbReference type="ARBA" id="ARBA00022840"/>
    </source>
</evidence>
<evidence type="ECO:0000259" key="16">
    <source>
        <dbReference type="PROSITE" id="PS50885"/>
    </source>
</evidence>
<keyword evidence="11 14" id="KW-1133">Transmembrane helix</keyword>
<evidence type="ECO:0000256" key="5">
    <source>
        <dbReference type="ARBA" id="ARBA00022553"/>
    </source>
</evidence>
<evidence type="ECO:0000259" key="15">
    <source>
        <dbReference type="PROSITE" id="PS50109"/>
    </source>
</evidence>